<comment type="similarity">
    <text evidence="3 10">Belongs to the NAC-beta family.</text>
</comment>
<comment type="caution">
    <text evidence="13">The sequence shown here is derived from an EMBL/GenBank/DDBJ whole genome shotgun (WGS) entry which is preliminary data.</text>
</comment>
<dbReference type="GO" id="GO:0006613">
    <property type="term" value="P:cotranslational protein targeting to membrane"/>
    <property type="evidence" value="ECO:0007669"/>
    <property type="project" value="UniProtKB-ARBA"/>
</dbReference>
<dbReference type="OrthoDB" id="8033832at2759"/>
<keyword evidence="8 10" id="KW-0804">Transcription</keyword>
<organism evidence="13 14">
    <name type="scientific">Pichia inconspicua</name>
    <dbReference type="NCBI Taxonomy" id="52247"/>
    <lineage>
        <taxon>Eukaryota</taxon>
        <taxon>Fungi</taxon>
        <taxon>Dikarya</taxon>
        <taxon>Ascomycota</taxon>
        <taxon>Saccharomycotina</taxon>
        <taxon>Pichiomycetes</taxon>
        <taxon>Pichiales</taxon>
        <taxon>Pichiaceae</taxon>
        <taxon>Pichia</taxon>
    </lineage>
</organism>
<evidence type="ECO:0000256" key="5">
    <source>
        <dbReference type="ARBA" id="ARBA00022491"/>
    </source>
</evidence>
<keyword evidence="5" id="KW-0678">Repressor</keyword>
<dbReference type="FunFam" id="2.20.70.30:FF:000001">
    <property type="entry name" value="Transcription factor BTF3 homolog"/>
    <property type="match status" value="1"/>
</dbReference>
<name>A0A4T0WZ73_9ASCO</name>
<dbReference type="SMART" id="SM01407">
    <property type="entry name" value="NAC"/>
    <property type="match status" value="1"/>
</dbReference>
<evidence type="ECO:0000256" key="8">
    <source>
        <dbReference type="ARBA" id="ARBA00023163"/>
    </source>
</evidence>
<evidence type="ECO:0000256" key="2">
    <source>
        <dbReference type="ARBA" id="ARBA00004496"/>
    </source>
</evidence>
<comment type="subcellular location">
    <subcellularLocation>
        <location evidence="2">Cytoplasm</location>
    </subcellularLocation>
</comment>
<evidence type="ECO:0000313" key="14">
    <source>
        <dbReference type="Proteomes" id="UP000307173"/>
    </source>
</evidence>
<dbReference type="GO" id="GO:0005854">
    <property type="term" value="C:nascent polypeptide-associated complex"/>
    <property type="evidence" value="ECO:0007669"/>
    <property type="project" value="UniProtKB-ARBA"/>
</dbReference>
<dbReference type="STRING" id="52247.A0A4T0WZ73"/>
<dbReference type="PROSITE" id="PS51151">
    <property type="entry name" value="NAC_AB"/>
    <property type="match status" value="1"/>
</dbReference>
<evidence type="ECO:0000256" key="4">
    <source>
        <dbReference type="ARBA" id="ARBA00022192"/>
    </source>
</evidence>
<feature type="region of interest" description="Disordered" evidence="11">
    <location>
        <begin position="129"/>
        <end position="161"/>
    </location>
</feature>
<comment type="function">
    <text evidence="1">Component of the nascent polypeptide-associated complex (NAC), a dynamic component of the ribosomal exit tunnel, protecting the emerging polypeptides from interaction with other cytoplasmic proteins to ensure appropriate nascent protein targeting. The NAC complex also promotes mitochondrial protein import by enhancing productive ribosome interactions with the outer mitochondrial membrane and blocks the inappropriate interaction of ribosomes translating non-secretory nascent polypeptides with translocation sites in the membrane of the endoplasmic reticulum. EGD1 may act as a transcription factor that exert a negative effect on the expression of several genes that are transcribed by RNA polymerase II.</text>
</comment>
<feature type="domain" description="NAC-A/B" evidence="12">
    <location>
        <begin position="34"/>
        <end position="99"/>
    </location>
</feature>
<sequence>MPIDPEKLAKLQKSSAKKVAGKRVAAKKVNKSSEGDDSKVQAALAKFNPTTLTDVAEANFFRDDGSVLHFNRVGVQACAANNTYAVTGFGQEKKITELLPGILTQLGAENLDLLKKLAQSFQQNPESLAQLQNQGDHAHSHAHGDEDIPELVEGETFDDVE</sequence>
<evidence type="ECO:0000256" key="6">
    <source>
        <dbReference type="ARBA" id="ARBA00022927"/>
    </source>
</evidence>
<keyword evidence="6" id="KW-0813">Transport</keyword>
<protein>
    <recommendedName>
        <fullName evidence="4 10">Nascent polypeptide-associated complex subunit beta</fullName>
    </recommendedName>
</protein>
<evidence type="ECO:0000256" key="7">
    <source>
        <dbReference type="ARBA" id="ARBA00023015"/>
    </source>
</evidence>
<dbReference type="InterPro" id="IPR002715">
    <property type="entry name" value="Nas_poly-pep-assoc_cplx_dom"/>
</dbReference>
<feature type="compositionally biased region" description="Basic and acidic residues" evidence="11">
    <location>
        <begin position="136"/>
        <end position="146"/>
    </location>
</feature>
<dbReference type="Pfam" id="PF01849">
    <property type="entry name" value="NAC"/>
    <property type="match status" value="1"/>
</dbReference>
<dbReference type="EMBL" id="SELW01000533">
    <property type="protein sequence ID" value="TID23179.1"/>
    <property type="molecule type" value="Genomic_DNA"/>
</dbReference>
<dbReference type="AlphaFoldDB" id="A0A4T0WZ73"/>
<dbReference type="Proteomes" id="UP000307173">
    <property type="component" value="Unassembled WGS sequence"/>
</dbReference>
<dbReference type="PANTHER" id="PTHR10351">
    <property type="entry name" value="TRANSCRIPTION FACTOR BTF3 FAMILY MEMBER"/>
    <property type="match status" value="1"/>
</dbReference>
<dbReference type="Gene3D" id="2.20.70.30">
    <property type="entry name" value="Nascent polypeptide-associated complex domain"/>
    <property type="match status" value="1"/>
</dbReference>
<evidence type="ECO:0000256" key="3">
    <source>
        <dbReference type="ARBA" id="ARBA00005296"/>
    </source>
</evidence>
<keyword evidence="6" id="KW-0653">Protein transport</keyword>
<dbReference type="CDD" id="cd22055">
    <property type="entry name" value="NAC_BTF3"/>
    <property type="match status" value="1"/>
</dbReference>
<dbReference type="GO" id="GO:0015031">
    <property type="term" value="P:protein transport"/>
    <property type="evidence" value="ECO:0007669"/>
    <property type="project" value="UniProtKB-KW"/>
</dbReference>
<dbReference type="InterPro" id="IPR038187">
    <property type="entry name" value="NAC_A/B_dom_sf"/>
</dbReference>
<feature type="compositionally biased region" description="Acidic residues" evidence="11">
    <location>
        <begin position="147"/>
        <end position="161"/>
    </location>
</feature>
<evidence type="ECO:0000256" key="1">
    <source>
        <dbReference type="ARBA" id="ARBA00002302"/>
    </source>
</evidence>
<evidence type="ECO:0000313" key="13">
    <source>
        <dbReference type="EMBL" id="TID23179.1"/>
    </source>
</evidence>
<comment type="subunit">
    <text evidence="9">Part of the nascent polypeptide-associated complex (NAC), consisting of EGD2 and EGD1. NAC associates with ribosomes via EGD1.</text>
</comment>
<keyword evidence="7 10" id="KW-0805">Transcription regulation</keyword>
<keyword evidence="14" id="KW-1185">Reference proteome</keyword>
<evidence type="ECO:0000256" key="10">
    <source>
        <dbReference type="RuleBase" id="RU361272"/>
    </source>
</evidence>
<evidence type="ECO:0000259" key="12">
    <source>
        <dbReference type="PROSITE" id="PS51151"/>
    </source>
</evidence>
<gene>
    <name evidence="13" type="ORF">CANINC_003196</name>
</gene>
<evidence type="ECO:0000256" key="9">
    <source>
        <dbReference type="ARBA" id="ARBA00025826"/>
    </source>
</evidence>
<reference evidence="13 14" key="1">
    <citation type="journal article" date="2019" name="Front. Genet.">
        <title>Whole-Genome Sequencing of the Opportunistic Yeast Pathogen Candida inconspicua Uncovers Its Hybrid Origin.</title>
        <authorList>
            <person name="Mixao V."/>
            <person name="Hansen A.P."/>
            <person name="Saus E."/>
            <person name="Boekhout T."/>
            <person name="Lass-Florl C."/>
            <person name="Gabaldon T."/>
        </authorList>
    </citation>
    <scope>NUCLEOTIDE SEQUENCE [LARGE SCALE GENOMIC DNA]</scope>
    <source>
        <strain evidence="13 14">CBS 180</strain>
    </source>
</reference>
<proteinExistence type="inferred from homology"/>
<evidence type="ECO:0000256" key="11">
    <source>
        <dbReference type="SAM" id="MobiDB-lite"/>
    </source>
</evidence>
<dbReference type="InterPro" id="IPR039370">
    <property type="entry name" value="BTF3"/>
</dbReference>
<accession>A0A4T0WZ73</accession>